<name>A0A4S3JE74_9EURO</name>
<dbReference type="Proteomes" id="UP000308092">
    <property type="component" value="Unassembled WGS sequence"/>
</dbReference>
<dbReference type="VEuPathDB" id="FungiDB:EYZ11_006929"/>
<sequence length="19" mass="2225">MDTKKQMNTDVAIRLHVHS</sequence>
<evidence type="ECO:0000313" key="2">
    <source>
        <dbReference type="Proteomes" id="UP000308092"/>
    </source>
</evidence>
<comment type="caution">
    <text evidence="1">The sequence shown here is derived from an EMBL/GenBank/DDBJ whole genome shotgun (WGS) entry which is preliminary data.</text>
</comment>
<dbReference type="EMBL" id="SOSA01000256">
    <property type="protein sequence ID" value="THC93576.1"/>
    <property type="molecule type" value="Genomic_DNA"/>
</dbReference>
<keyword evidence="2" id="KW-1185">Reference proteome</keyword>
<evidence type="ECO:0000313" key="1">
    <source>
        <dbReference type="EMBL" id="THC93576.1"/>
    </source>
</evidence>
<proteinExistence type="predicted"/>
<gene>
    <name evidence="1" type="ORF">EYZ11_006929</name>
</gene>
<accession>A0A4S3JE74</accession>
<dbReference type="AlphaFoldDB" id="A0A4S3JE74"/>
<reference evidence="1 2" key="1">
    <citation type="submission" date="2019-03" db="EMBL/GenBank/DDBJ databases">
        <title>The genome sequence of a newly discovered highly antifungal drug resistant Aspergillus species, Aspergillus tanneri NIH 1004.</title>
        <authorList>
            <person name="Mounaud S."/>
            <person name="Singh I."/>
            <person name="Joardar V."/>
            <person name="Pakala S."/>
            <person name="Pakala S."/>
            <person name="Venepally P."/>
            <person name="Hoover J."/>
            <person name="Nierman W."/>
            <person name="Chung J."/>
            <person name="Losada L."/>
        </authorList>
    </citation>
    <scope>NUCLEOTIDE SEQUENCE [LARGE SCALE GENOMIC DNA]</scope>
    <source>
        <strain evidence="1 2">NIH1004</strain>
    </source>
</reference>
<protein>
    <submittedName>
        <fullName evidence="1">Uncharacterized protein</fullName>
    </submittedName>
</protein>
<organism evidence="1 2">
    <name type="scientific">Aspergillus tanneri</name>
    <dbReference type="NCBI Taxonomy" id="1220188"/>
    <lineage>
        <taxon>Eukaryota</taxon>
        <taxon>Fungi</taxon>
        <taxon>Dikarya</taxon>
        <taxon>Ascomycota</taxon>
        <taxon>Pezizomycotina</taxon>
        <taxon>Eurotiomycetes</taxon>
        <taxon>Eurotiomycetidae</taxon>
        <taxon>Eurotiales</taxon>
        <taxon>Aspergillaceae</taxon>
        <taxon>Aspergillus</taxon>
        <taxon>Aspergillus subgen. Circumdati</taxon>
    </lineage>
</organism>